<dbReference type="Proteomes" id="UP000321331">
    <property type="component" value="Unassembled WGS sequence"/>
</dbReference>
<comment type="caution">
    <text evidence="1">The sequence shown here is derived from an EMBL/GenBank/DDBJ whole genome shotgun (WGS) entry which is preliminary data.</text>
</comment>
<dbReference type="AlphaFoldDB" id="A0A5C6STX0"/>
<organism evidence="1 2">
    <name type="scientific">Fusarium oxysporum f. sp. cubense</name>
    <dbReference type="NCBI Taxonomy" id="61366"/>
    <lineage>
        <taxon>Eukaryota</taxon>
        <taxon>Fungi</taxon>
        <taxon>Dikarya</taxon>
        <taxon>Ascomycota</taxon>
        <taxon>Pezizomycotina</taxon>
        <taxon>Sordariomycetes</taxon>
        <taxon>Hypocreomycetidae</taxon>
        <taxon>Hypocreales</taxon>
        <taxon>Nectriaceae</taxon>
        <taxon>Fusarium</taxon>
        <taxon>Fusarium oxysporum species complex</taxon>
    </lineage>
</organism>
<name>A0A5C6STX0_FUSOC</name>
<protein>
    <submittedName>
        <fullName evidence="1">Uncharacterized protein</fullName>
    </submittedName>
</protein>
<accession>A0A5C6STX0</accession>
<dbReference type="EMBL" id="VMNF01000009">
    <property type="protein sequence ID" value="TXC02057.1"/>
    <property type="molecule type" value="Genomic_DNA"/>
</dbReference>
<reference evidence="1 2" key="1">
    <citation type="submission" date="2019-07" db="EMBL/GenBank/DDBJ databases">
        <title>The First High-Quality Draft Genome Sequence of the Causal Agent of the Current Panama Disease Epidemic.</title>
        <authorList>
            <person name="Warmington R.J."/>
            <person name="Kay W."/>
            <person name="Jeffries A."/>
            <person name="Bebber D."/>
            <person name="Moore K."/>
            <person name="Studholme D.J."/>
        </authorList>
    </citation>
    <scope>NUCLEOTIDE SEQUENCE [LARGE SCALE GENOMIC DNA]</scope>
    <source>
        <strain evidence="1 2">TR4</strain>
    </source>
</reference>
<evidence type="ECO:0000313" key="1">
    <source>
        <dbReference type="EMBL" id="TXC02057.1"/>
    </source>
</evidence>
<proteinExistence type="predicted"/>
<sequence length="81" mass="9155">MKYQRDIDNSQNPEELGIDEREEGIKCMEQKLTMHIAIAEALYAGVWEDAVAILELIRAGHSVETVYHAVCQLPGKVSNRE</sequence>
<evidence type="ECO:0000313" key="2">
    <source>
        <dbReference type="Proteomes" id="UP000321331"/>
    </source>
</evidence>
<gene>
    <name evidence="1" type="ORF">FocTR4_00008282</name>
</gene>